<evidence type="ECO:0000313" key="2">
    <source>
        <dbReference type="EMBL" id="KFD55644.1"/>
    </source>
</evidence>
<feature type="signal peptide" evidence="1">
    <location>
        <begin position="1"/>
        <end position="21"/>
    </location>
</feature>
<dbReference type="EMBL" id="KL363198">
    <property type="protein sequence ID" value="KFD55644.1"/>
    <property type="molecule type" value="Genomic_DNA"/>
</dbReference>
<keyword evidence="4" id="KW-1185">Reference proteome</keyword>
<keyword evidence="1" id="KW-0732">Signal</keyword>
<proteinExistence type="predicted"/>
<name>A0A085NF12_9BILA</name>
<dbReference type="Proteomes" id="UP000030764">
    <property type="component" value="Unassembled WGS sequence"/>
</dbReference>
<sequence length="157" mass="18037">MRRLWITLVAIYSVVVSPVITTEEGAQWMTESPSEDAIGPPSKRLGGRGRMSFGFFKDHPHFQVLDEWIPRNMLQKRPGARFIGARAVGWPMVWRPVRPSKRELSPYAYSIYPDAFDDEDYVNGNSIRADAKRAGGRYIPWNSVLPWARGYHLAHDY</sequence>
<organism evidence="3">
    <name type="scientific">Trichuris suis</name>
    <name type="common">pig whipworm</name>
    <dbReference type="NCBI Taxonomy" id="68888"/>
    <lineage>
        <taxon>Eukaryota</taxon>
        <taxon>Metazoa</taxon>
        <taxon>Ecdysozoa</taxon>
        <taxon>Nematoda</taxon>
        <taxon>Enoplea</taxon>
        <taxon>Dorylaimia</taxon>
        <taxon>Trichinellida</taxon>
        <taxon>Trichuridae</taxon>
        <taxon>Trichuris</taxon>
    </lineage>
</organism>
<evidence type="ECO:0000256" key="1">
    <source>
        <dbReference type="SAM" id="SignalP"/>
    </source>
</evidence>
<dbReference type="Proteomes" id="UP000030758">
    <property type="component" value="Unassembled WGS sequence"/>
</dbReference>
<dbReference type="EMBL" id="KL367508">
    <property type="protein sequence ID" value="KFD68058.1"/>
    <property type="molecule type" value="Genomic_DNA"/>
</dbReference>
<reference evidence="3 4" key="1">
    <citation type="journal article" date="2014" name="Nat. Genet.">
        <title>Genome and transcriptome of the porcine whipworm Trichuris suis.</title>
        <authorList>
            <person name="Jex A.R."/>
            <person name="Nejsum P."/>
            <person name="Schwarz E.M."/>
            <person name="Hu L."/>
            <person name="Young N.D."/>
            <person name="Hall R.S."/>
            <person name="Korhonen P.K."/>
            <person name="Liao S."/>
            <person name="Thamsborg S."/>
            <person name="Xia J."/>
            <person name="Xu P."/>
            <person name="Wang S."/>
            <person name="Scheerlinck J.P."/>
            <person name="Hofmann A."/>
            <person name="Sternberg P.W."/>
            <person name="Wang J."/>
            <person name="Gasser R.B."/>
        </authorList>
    </citation>
    <scope>NUCLEOTIDE SEQUENCE [LARGE SCALE GENOMIC DNA]</scope>
    <source>
        <strain evidence="3">DCEP-RM93F</strain>
        <strain evidence="2">DCEP-RM93M</strain>
    </source>
</reference>
<protein>
    <submittedName>
        <fullName evidence="3">Uncharacterized protein</fullName>
    </submittedName>
</protein>
<dbReference type="AlphaFoldDB" id="A0A085NF12"/>
<accession>A0A085NF12</accession>
<feature type="chain" id="PRO_5010405379" evidence="1">
    <location>
        <begin position="22"/>
        <end position="157"/>
    </location>
</feature>
<gene>
    <name evidence="2" type="ORF">M513_03392</name>
    <name evidence="3" type="ORF">M514_03392</name>
</gene>
<evidence type="ECO:0000313" key="4">
    <source>
        <dbReference type="Proteomes" id="UP000030764"/>
    </source>
</evidence>
<evidence type="ECO:0000313" key="3">
    <source>
        <dbReference type="EMBL" id="KFD68058.1"/>
    </source>
</evidence>
<dbReference type="OrthoDB" id="10279175at2759"/>